<evidence type="ECO:0000256" key="3">
    <source>
        <dbReference type="ARBA" id="ARBA00017172"/>
    </source>
</evidence>
<dbReference type="NCBIfam" id="TIGR00759">
    <property type="entry name" value="aceE"/>
    <property type="match status" value="1"/>
</dbReference>
<accession>A0A381TU73</accession>
<evidence type="ECO:0000313" key="12">
    <source>
        <dbReference type="EMBL" id="SVA19364.1"/>
    </source>
</evidence>
<dbReference type="CDD" id="cd02017">
    <property type="entry name" value="TPP_E1_EcPDC_like"/>
    <property type="match status" value="1"/>
</dbReference>
<dbReference type="Pfam" id="PF00456">
    <property type="entry name" value="Transketolase_N"/>
    <property type="match status" value="1"/>
</dbReference>
<dbReference type="SUPFAM" id="SSF52922">
    <property type="entry name" value="TK C-terminal domain-like"/>
    <property type="match status" value="1"/>
</dbReference>
<dbReference type="AlphaFoldDB" id="A0A381TU73"/>
<dbReference type="InterPro" id="IPR009014">
    <property type="entry name" value="Transketo_C/PFOR_II"/>
</dbReference>
<keyword evidence="4" id="KW-0560">Oxidoreductase</keyword>
<dbReference type="EMBL" id="UINC01005142">
    <property type="protein sequence ID" value="SVA19364.1"/>
    <property type="molecule type" value="Genomic_DNA"/>
</dbReference>
<dbReference type="InterPro" id="IPR029061">
    <property type="entry name" value="THDP-binding"/>
</dbReference>
<evidence type="ECO:0000259" key="10">
    <source>
        <dbReference type="Pfam" id="PF17831"/>
    </source>
</evidence>
<proteinExistence type="predicted"/>
<comment type="cofactor">
    <cofactor evidence="1">
        <name>thiamine diphosphate</name>
        <dbReference type="ChEBI" id="CHEBI:58937"/>
    </cofactor>
</comment>
<keyword evidence="5" id="KW-0786">Thiamine pyrophosphate</keyword>
<sequence length="917" mass="101815">VIDGFTHQLPDADPAETKEWIDSFDAMVDKSGRRRARYMLAKLLERAGELNVGNAPPTWTPYVNTIATEDQPWFPGDEFIERRIRAFIRWNAAAMVINANKAADGIGGHLSTFASSAALYEVGFNWFFRGKDDGRPGDHVYFQGHAAPGVYARAFLERRLTEQHLNGFRMEIGGEGLSSYPHPRLMPDFWEFPTVSMGLGPINSIYHARFNNYLESRRIDETSGSRVFCFLGDGECDEPETLGAISLAGRSGLGNLIWIVNCNLQRLDGPVRGNGQIIQELEGVFRGAGWNVLKVIWGSEWDELIHKDVDGILLNKFNTTVDGEYQRLAVEGGDYIREHFFGPDPRLRAMVEHLSDQQLADLPRGGHDYQKIYAAYRNATEENEAPTVILAKTIKGWTLGEGFEARNATHQIKKMTKDELLALRERLHLVDEIPESALEGDRAPYYRPDESSPEHEYMVQRRLALGGSIPKRRIRNRRPITLPDPSVFASLAKGSEGRAVSTTMAMTNLLRDLMRDKAFGPRVVPIVPDEARTFGMDSLFREFGIYAPFGQLYEPVDHELLLSYTESTDGQLIEEGITECGSMSSFIAAGTSYANLGVPMVPFFTFYSMFGFQRVGDSIWSAADSRARGFLLGATAGRTTLAGEGLQHQDGHSLLLAATVPACQAFDPAFAYELGAIIDDGLQRMYGHDDPHDDEDVFYYVTLYNEAYEMPPRPDHVTDADVVRGLYQWANAPDRPVTATLVFSGSAQGAAREAADELADRWGVGVDLWSATSYKRLREEALAVERRNRLHPTDPAEVPLVTRLLSGGEGPVVAVTDFQKLLPGQVARWIPRPYHTLGTDGFGRSDTREALRRFFEVDTGHVVVAVLHALAQEGTIDALVVAEAIAHHGLDVDIADPGRHDTVPVPGHSVGRAHSRE</sequence>
<dbReference type="InterPro" id="IPR004660">
    <property type="entry name" value="PDH_E1"/>
</dbReference>
<dbReference type="InterPro" id="IPR051157">
    <property type="entry name" value="PDH/Transketolase"/>
</dbReference>
<evidence type="ECO:0000259" key="11">
    <source>
        <dbReference type="Pfam" id="PF22613"/>
    </source>
</evidence>
<name>A0A381TU73_9ZZZZ</name>
<gene>
    <name evidence="12" type="ORF">METZ01_LOCUS72218</name>
</gene>
<feature type="domain" description="Pyruvate dehydrogenase E1 component middle" evidence="10">
    <location>
        <begin position="484"/>
        <end position="711"/>
    </location>
</feature>
<feature type="region of interest" description="Disordered" evidence="8">
    <location>
        <begin position="896"/>
        <end position="917"/>
    </location>
</feature>
<dbReference type="SUPFAM" id="SSF52518">
    <property type="entry name" value="Thiamin diphosphate-binding fold (THDP-binding)"/>
    <property type="match status" value="2"/>
</dbReference>
<comment type="catalytic activity">
    <reaction evidence="7">
        <text>N(6)-[(R)-lipoyl]-L-lysyl-[protein] + pyruvate + H(+) = N(6)-[(R)-S(8)-acetyldihydrolipoyl]-L-lysyl-[protein] + CO2</text>
        <dbReference type="Rhea" id="RHEA:19189"/>
        <dbReference type="Rhea" id="RHEA-COMP:10474"/>
        <dbReference type="Rhea" id="RHEA-COMP:10478"/>
        <dbReference type="ChEBI" id="CHEBI:15361"/>
        <dbReference type="ChEBI" id="CHEBI:15378"/>
        <dbReference type="ChEBI" id="CHEBI:16526"/>
        <dbReference type="ChEBI" id="CHEBI:83099"/>
        <dbReference type="ChEBI" id="CHEBI:83111"/>
        <dbReference type="EC" id="1.2.4.1"/>
    </reaction>
</comment>
<keyword evidence="6" id="KW-0670">Pyruvate</keyword>
<evidence type="ECO:0000256" key="2">
    <source>
        <dbReference type="ARBA" id="ARBA00012281"/>
    </source>
</evidence>
<evidence type="ECO:0000256" key="5">
    <source>
        <dbReference type="ARBA" id="ARBA00023052"/>
    </source>
</evidence>
<reference evidence="12" key="1">
    <citation type="submission" date="2018-05" db="EMBL/GenBank/DDBJ databases">
        <authorList>
            <person name="Lanie J.A."/>
            <person name="Ng W.-L."/>
            <person name="Kazmierczak K.M."/>
            <person name="Andrzejewski T.M."/>
            <person name="Davidsen T.M."/>
            <person name="Wayne K.J."/>
            <person name="Tettelin H."/>
            <person name="Glass J.I."/>
            <person name="Rusch D."/>
            <person name="Podicherti R."/>
            <person name="Tsui H.-C.T."/>
            <person name="Winkler M.E."/>
        </authorList>
    </citation>
    <scope>NUCLEOTIDE SEQUENCE</scope>
</reference>
<evidence type="ECO:0000256" key="8">
    <source>
        <dbReference type="SAM" id="MobiDB-lite"/>
    </source>
</evidence>
<dbReference type="GO" id="GO:0004739">
    <property type="term" value="F:pyruvate dehydrogenase (acetyl-transferring) activity"/>
    <property type="evidence" value="ECO:0007669"/>
    <property type="project" value="UniProtKB-EC"/>
</dbReference>
<dbReference type="Pfam" id="PF22613">
    <property type="entry name" value="Transketolase_C_1"/>
    <property type="match status" value="1"/>
</dbReference>
<organism evidence="12">
    <name type="scientific">marine metagenome</name>
    <dbReference type="NCBI Taxonomy" id="408172"/>
    <lineage>
        <taxon>unclassified sequences</taxon>
        <taxon>metagenomes</taxon>
        <taxon>ecological metagenomes</taxon>
    </lineage>
</organism>
<evidence type="ECO:0000256" key="1">
    <source>
        <dbReference type="ARBA" id="ARBA00001964"/>
    </source>
</evidence>
<feature type="domain" description="Transketolase-like C-terminal" evidence="11">
    <location>
        <begin position="725"/>
        <end position="858"/>
    </location>
</feature>
<dbReference type="InterPro" id="IPR035807">
    <property type="entry name" value="PDC_E1_N"/>
</dbReference>
<evidence type="ECO:0000259" key="9">
    <source>
        <dbReference type="Pfam" id="PF00456"/>
    </source>
</evidence>
<dbReference type="PIRSF" id="PIRSF000156">
    <property type="entry name" value="Pyruvate_dh_E1"/>
    <property type="match status" value="1"/>
</dbReference>
<dbReference type="Gene3D" id="3.40.50.970">
    <property type="match status" value="2"/>
</dbReference>
<dbReference type="Gene3D" id="3.40.50.920">
    <property type="match status" value="1"/>
</dbReference>
<dbReference type="Pfam" id="PF17831">
    <property type="entry name" value="PDH_E1_M"/>
    <property type="match status" value="1"/>
</dbReference>
<dbReference type="InterPro" id="IPR005474">
    <property type="entry name" value="Transketolase_N"/>
</dbReference>
<feature type="domain" description="Transketolase N-terminal" evidence="9">
    <location>
        <begin position="219"/>
        <end position="301"/>
    </location>
</feature>
<evidence type="ECO:0000256" key="7">
    <source>
        <dbReference type="ARBA" id="ARBA00051231"/>
    </source>
</evidence>
<dbReference type="FunFam" id="3.40.50.970:FF:000011">
    <property type="entry name" value="Pyruvate dehydrogenase E1 component"/>
    <property type="match status" value="1"/>
</dbReference>
<feature type="non-terminal residue" evidence="12">
    <location>
        <position position="1"/>
    </location>
</feature>
<evidence type="ECO:0000256" key="4">
    <source>
        <dbReference type="ARBA" id="ARBA00023002"/>
    </source>
</evidence>
<dbReference type="EC" id="1.2.4.1" evidence="2"/>
<dbReference type="PANTHER" id="PTHR43825">
    <property type="entry name" value="PYRUVATE DEHYDROGENASE E1 COMPONENT"/>
    <property type="match status" value="1"/>
</dbReference>
<dbReference type="InterPro" id="IPR055152">
    <property type="entry name" value="Transketolase-like_C_2"/>
</dbReference>
<protein>
    <recommendedName>
        <fullName evidence="3">Pyruvate dehydrogenase E1 component</fullName>
        <ecNumber evidence="2">1.2.4.1</ecNumber>
    </recommendedName>
</protein>
<evidence type="ECO:0000256" key="6">
    <source>
        <dbReference type="ARBA" id="ARBA00023317"/>
    </source>
</evidence>
<dbReference type="PANTHER" id="PTHR43825:SF3">
    <property type="entry name" value="PYRUVATE DEHYDROGENASE E1 COMPONENT"/>
    <property type="match status" value="1"/>
</dbReference>
<dbReference type="InterPro" id="IPR041621">
    <property type="entry name" value="PDH_E1_M"/>
</dbReference>